<gene>
    <name evidence="7" type="ORF">HLB44_09965</name>
</gene>
<dbReference type="EMBL" id="JABRWJ010000003">
    <property type="protein sequence ID" value="NRF67309.1"/>
    <property type="molecule type" value="Genomic_DNA"/>
</dbReference>
<proteinExistence type="predicted"/>
<dbReference type="SUPFAM" id="SSF46689">
    <property type="entry name" value="Homeodomain-like"/>
    <property type="match status" value="1"/>
</dbReference>
<dbReference type="RefSeq" id="WP_173122431.1">
    <property type="nucleotide sequence ID" value="NZ_JABRWJ010000003.1"/>
</dbReference>
<feature type="DNA-binding region" description="H-T-H motif" evidence="4">
    <location>
        <begin position="43"/>
        <end position="62"/>
    </location>
</feature>
<dbReference type="PROSITE" id="PS50977">
    <property type="entry name" value="HTH_TETR_2"/>
    <property type="match status" value="1"/>
</dbReference>
<dbReference type="InterPro" id="IPR041479">
    <property type="entry name" value="TetR_CgmR_C"/>
</dbReference>
<dbReference type="InterPro" id="IPR001647">
    <property type="entry name" value="HTH_TetR"/>
</dbReference>
<evidence type="ECO:0000256" key="1">
    <source>
        <dbReference type="ARBA" id="ARBA00023015"/>
    </source>
</evidence>
<evidence type="ECO:0000313" key="8">
    <source>
        <dbReference type="Proteomes" id="UP000737171"/>
    </source>
</evidence>
<keyword evidence="1" id="KW-0805">Transcription regulation</keyword>
<evidence type="ECO:0000256" key="2">
    <source>
        <dbReference type="ARBA" id="ARBA00023125"/>
    </source>
</evidence>
<dbReference type="PANTHER" id="PTHR30055:SF234">
    <property type="entry name" value="HTH-TYPE TRANSCRIPTIONAL REGULATOR BETI"/>
    <property type="match status" value="1"/>
</dbReference>
<sequence length="245" mass="25766">MPPSPFGGPLVPPASPDIGATRLDALLDAAEAVIVRDGIASLTLDAVAAEAKVSKGGLLHHFPNKDRLVEALVVRTAGNIRAHNAEAYEQVPAGPGRMARGLLAANLRDMHEWCVSCQRGSAATFSALAHNPQLLEPMREAYAELHRRVADDELPEGIGDVVVAAVDGLWLYWVLGLVPVDQAMIVRVRKALEKILDDAKPARGHANASRKRGAAGKPGTSPAKPGAAPAKPASARKAPAAARRR</sequence>
<dbReference type="Pfam" id="PF17937">
    <property type="entry name" value="TetR_C_28"/>
    <property type="match status" value="1"/>
</dbReference>
<keyword evidence="2 4" id="KW-0238">DNA-binding</keyword>
<protein>
    <submittedName>
        <fullName evidence="7">TetR/AcrR family transcriptional regulator</fullName>
    </submittedName>
</protein>
<keyword evidence="8" id="KW-1185">Reference proteome</keyword>
<feature type="domain" description="HTH tetR-type" evidence="6">
    <location>
        <begin position="20"/>
        <end position="80"/>
    </location>
</feature>
<evidence type="ECO:0000256" key="4">
    <source>
        <dbReference type="PROSITE-ProRule" id="PRU00335"/>
    </source>
</evidence>
<evidence type="ECO:0000313" key="7">
    <source>
        <dbReference type="EMBL" id="NRF67309.1"/>
    </source>
</evidence>
<evidence type="ECO:0000256" key="5">
    <source>
        <dbReference type="SAM" id="MobiDB-lite"/>
    </source>
</evidence>
<dbReference type="PANTHER" id="PTHR30055">
    <property type="entry name" value="HTH-TYPE TRANSCRIPTIONAL REGULATOR RUTR"/>
    <property type="match status" value="1"/>
</dbReference>
<dbReference type="InterPro" id="IPR050109">
    <property type="entry name" value="HTH-type_TetR-like_transc_reg"/>
</dbReference>
<organism evidence="7 8">
    <name type="scientific">Pseudaquabacterium terrae</name>
    <dbReference type="NCBI Taxonomy" id="2732868"/>
    <lineage>
        <taxon>Bacteria</taxon>
        <taxon>Pseudomonadati</taxon>
        <taxon>Pseudomonadota</taxon>
        <taxon>Betaproteobacteria</taxon>
        <taxon>Burkholderiales</taxon>
        <taxon>Sphaerotilaceae</taxon>
        <taxon>Pseudaquabacterium</taxon>
    </lineage>
</organism>
<name>A0ABX2EFC1_9BURK</name>
<accession>A0ABX2EFC1</accession>
<dbReference type="Proteomes" id="UP000737171">
    <property type="component" value="Unassembled WGS sequence"/>
</dbReference>
<dbReference type="Pfam" id="PF00440">
    <property type="entry name" value="TetR_N"/>
    <property type="match status" value="1"/>
</dbReference>
<reference evidence="7 8" key="1">
    <citation type="submission" date="2020-05" db="EMBL/GenBank/DDBJ databases">
        <title>Aquincola sp. isolate from soil.</title>
        <authorList>
            <person name="Han J."/>
            <person name="Kim D.-U."/>
        </authorList>
    </citation>
    <scope>NUCLEOTIDE SEQUENCE [LARGE SCALE GENOMIC DNA]</scope>
    <source>
        <strain evidence="7 8">S2</strain>
    </source>
</reference>
<dbReference type="InterPro" id="IPR009057">
    <property type="entry name" value="Homeodomain-like_sf"/>
</dbReference>
<dbReference type="Gene3D" id="1.10.357.10">
    <property type="entry name" value="Tetracycline Repressor, domain 2"/>
    <property type="match status" value="1"/>
</dbReference>
<feature type="region of interest" description="Disordered" evidence="5">
    <location>
        <begin position="200"/>
        <end position="245"/>
    </location>
</feature>
<feature type="compositionally biased region" description="Low complexity" evidence="5">
    <location>
        <begin position="215"/>
        <end position="245"/>
    </location>
</feature>
<evidence type="ECO:0000256" key="3">
    <source>
        <dbReference type="ARBA" id="ARBA00023163"/>
    </source>
</evidence>
<evidence type="ECO:0000259" key="6">
    <source>
        <dbReference type="PROSITE" id="PS50977"/>
    </source>
</evidence>
<keyword evidence="3" id="KW-0804">Transcription</keyword>
<comment type="caution">
    <text evidence="7">The sequence shown here is derived from an EMBL/GenBank/DDBJ whole genome shotgun (WGS) entry which is preliminary data.</text>
</comment>
<dbReference type="PRINTS" id="PR00455">
    <property type="entry name" value="HTHTETR"/>
</dbReference>